<feature type="region of interest" description="Disordered" evidence="1">
    <location>
        <begin position="186"/>
        <end position="216"/>
    </location>
</feature>
<feature type="domain" description="Rab-GAP TBC" evidence="2">
    <location>
        <begin position="284"/>
        <end position="559"/>
    </location>
</feature>
<dbReference type="AlphaFoldDB" id="A0A383VF25"/>
<dbReference type="Pfam" id="PF00566">
    <property type="entry name" value="RabGAP-TBC"/>
    <property type="match status" value="1"/>
</dbReference>
<protein>
    <recommendedName>
        <fullName evidence="2">Rab-GAP TBC domain-containing protein</fullName>
    </recommendedName>
</protein>
<dbReference type="SUPFAM" id="SSF47923">
    <property type="entry name" value="Ypt/Rab-GAP domain of gyp1p"/>
    <property type="match status" value="1"/>
</dbReference>
<dbReference type="InterPro" id="IPR000195">
    <property type="entry name" value="Rab-GAP-TBC_dom"/>
</dbReference>
<dbReference type="PANTHER" id="PTHR16110:SF1">
    <property type="entry name" value="TBC1 DOMAIN FAMILY MEMBER 19"/>
    <property type="match status" value="1"/>
</dbReference>
<name>A0A383VF25_TETOB</name>
<dbReference type="InterPro" id="IPR042507">
    <property type="entry name" value="TBC1D19"/>
</dbReference>
<keyword evidence="4" id="KW-1185">Reference proteome</keyword>
<dbReference type="EMBL" id="FNXT01000330">
    <property type="protein sequence ID" value="SZX63543.1"/>
    <property type="molecule type" value="Genomic_DNA"/>
</dbReference>
<evidence type="ECO:0000259" key="2">
    <source>
        <dbReference type="PROSITE" id="PS50086"/>
    </source>
</evidence>
<feature type="compositionally biased region" description="Polar residues" evidence="1">
    <location>
        <begin position="203"/>
        <end position="216"/>
    </location>
</feature>
<dbReference type="STRING" id="3088.A0A383VF25"/>
<evidence type="ECO:0000256" key="1">
    <source>
        <dbReference type="SAM" id="MobiDB-lite"/>
    </source>
</evidence>
<dbReference type="PANTHER" id="PTHR16110">
    <property type="entry name" value="TBC1 DOMAIN FAMILY MEMBER 19"/>
    <property type="match status" value="1"/>
</dbReference>
<dbReference type="InterPro" id="IPR035969">
    <property type="entry name" value="Rab-GAP_TBC_sf"/>
</dbReference>
<dbReference type="PROSITE" id="PS50086">
    <property type="entry name" value="TBC_RABGAP"/>
    <property type="match status" value="1"/>
</dbReference>
<accession>A0A383VF25</accession>
<reference evidence="3 4" key="1">
    <citation type="submission" date="2016-10" db="EMBL/GenBank/DDBJ databases">
        <authorList>
            <person name="Cai Z."/>
        </authorList>
    </citation>
    <scope>NUCLEOTIDE SEQUENCE [LARGE SCALE GENOMIC DNA]</scope>
</reference>
<dbReference type="SMART" id="SM00164">
    <property type="entry name" value="TBC"/>
    <property type="match status" value="1"/>
</dbReference>
<evidence type="ECO:0000313" key="4">
    <source>
        <dbReference type="Proteomes" id="UP000256970"/>
    </source>
</evidence>
<dbReference type="Proteomes" id="UP000256970">
    <property type="component" value="Unassembled WGS sequence"/>
</dbReference>
<sequence>MAQPSLSEVQEALLADERLLQLFLQAQDDIVRSKGQLTHAATQHVPDSPLIASVVRSTAFSVQQQLPGAHQHGSSCPAAWSAKQVDGSAAAAVLNAVQQRWQTLVLERLHAAQMFLPDVPLASVSRTAQELDNLRRQVADLAESWERIGGSRSPFTAPFNAPSVGKLLYDAEDVLQALTAEVQVPTPSSNGAAAQSEAGARPSSGTDSSSGTAQQPVRTSLLQAVRAPSRAWLQSFFADLKPEKRQVGVDDVLHTWFREQQVQQAYRAAGTCSAAACRAAARTGLPASERPWVWAAALGLHAAPPAATAAAAAAASSAKAACGDGSSSSQAQPPTDAAALAAAAAAAADMHSDWWRLPSERDRQVLQLLCESVEQQVLLTDLLVCADVQRIADSEHYFVFEEAMRAMLLAFSRDASGSTSAAVPAAPRLAAEAAGGKQLRPYPPSGVLPFQGMASYLAPLCYLYEQPAAAYRVFAAMYGRYWCRLHTLNVQPAPSAGLPVLCRTFLELLQDVDAEVYRHLCRLGPAALDLAFPWIMAAFVGHLSPAETLLLWDRIIGFDSLLPLPVLAAAVMTFRRDLVLAVHSSDELLEVLEDLSQLKVVPLMQAVLFDT</sequence>
<organism evidence="3 4">
    <name type="scientific">Tetradesmus obliquus</name>
    <name type="common">Green alga</name>
    <name type="synonym">Acutodesmus obliquus</name>
    <dbReference type="NCBI Taxonomy" id="3088"/>
    <lineage>
        <taxon>Eukaryota</taxon>
        <taxon>Viridiplantae</taxon>
        <taxon>Chlorophyta</taxon>
        <taxon>core chlorophytes</taxon>
        <taxon>Chlorophyceae</taxon>
        <taxon>CS clade</taxon>
        <taxon>Sphaeropleales</taxon>
        <taxon>Scenedesmaceae</taxon>
        <taxon>Tetradesmus</taxon>
    </lineage>
</organism>
<evidence type="ECO:0000313" key="3">
    <source>
        <dbReference type="EMBL" id="SZX63543.1"/>
    </source>
</evidence>
<dbReference type="Gene3D" id="1.10.472.80">
    <property type="entry name" value="Ypt/Rab-GAP domain of gyp1p, domain 3"/>
    <property type="match status" value="1"/>
</dbReference>
<proteinExistence type="predicted"/>
<gene>
    <name evidence="3" type="ORF">BQ4739_LOCUS4079</name>
</gene>